<dbReference type="PROSITE" id="PS50887">
    <property type="entry name" value="GGDEF"/>
    <property type="match status" value="1"/>
</dbReference>
<dbReference type="Gene3D" id="3.30.70.270">
    <property type="match status" value="1"/>
</dbReference>
<evidence type="ECO:0000259" key="4">
    <source>
        <dbReference type="PROSITE" id="PS50887"/>
    </source>
</evidence>
<keyword evidence="3" id="KW-1133">Transmembrane helix</keyword>
<dbReference type="InterPro" id="IPR043128">
    <property type="entry name" value="Rev_trsase/Diguanyl_cyclase"/>
</dbReference>
<dbReference type="GO" id="GO:0052621">
    <property type="term" value="F:diguanylate cyclase activity"/>
    <property type="evidence" value="ECO:0007669"/>
    <property type="project" value="UniProtKB-EC"/>
</dbReference>
<dbReference type="RefSeq" id="WP_408622436.1">
    <property type="nucleotide sequence ID" value="NZ_JBEQCT010000001.1"/>
</dbReference>
<evidence type="ECO:0000313" key="6">
    <source>
        <dbReference type="Proteomes" id="UP001629953"/>
    </source>
</evidence>
<dbReference type="NCBIfam" id="TIGR00254">
    <property type="entry name" value="GGDEF"/>
    <property type="match status" value="1"/>
</dbReference>
<organism evidence="5 6">
    <name type="scientific">Celerinatantimonas yamalensis</name>
    <dbReference type="NCBI Taxonomy" id="559956"/>
    <lineage>
        <taxon>Bacteria</taxon>
        <taxon>Pseudomonadati</taxon>
        <taxon>Pseudomonadota</taxon>
        <taxon>Gammaproteobacteria</taxon>
        <taxon>Celerinatantimonadaceae</taxon>
        <taxon>Celerinatantimonas</taxon>
    </lineage>
</organism>
<evidence type="ECO:0000313" key="5">
    <source>
        <dbReference type="EMBL" id="MFM2484302.1"/>
    </source>
</evidence>
<comment type="catalytic activity">
    <reaction evidence="2">
        <text>2 GTP = 3',3'-c-di-GMP + 2 diphosphate</text>
        <dbReference type="Rhea" id="RHEA:24898"/>
        <dbReference type="ChEBI" id="CHEBI:33019"/>
        <dbReference type="ChEBI" id="CHEBI:37565"/>
        <dbReference type="ChEBI" id="CHEBI:58805"/>
        <dbReference type="EC" id="2.7.7.65"/>
    </reaction>
</comment>
<keyword evidence="6" id="KW-1185">Reference proteome</keyword>
<dbReference type="CDD" id="cd01949">
    <property type="entry name" value="GGDEF"/>
    <property type="match status" value="1"/>
</dbReference>
<feature type="transmembrane region" description="Helical" evidence="3">
    <location>
        <begin position="57"/>
        <end position="79"/>
    </location>
</feature>
<feature type="domain" description="GGDEF" evidence="4">
    <location>
        <begin position="231"/>
        <end position="360"/>
    </location>
</feature>
<proteinExistence type="predicted"/>
<dbReference type="SMART" id="SM00267">
    <property type="entry name" value="GGDEF"/>
    <property type="match status" value="1"/>
</dbReference>
<keyword evidence="3" id="KW-0472">Membrane</keyword>
<feature type="transmembrane region" description="Helical" evidence="3">
    <location>
        <begin position="86"/>
        <end position="105"/>
    </location>
</feature>
<evidence type="ECO:0000256" key="3">
    <source>
        <dbReference type="SAM" id="Phobius"/>
    </source>
</evidence>
<dbReference type="PANTHER" id="PTHR45138">
    <property type="entry name" value="REGULATORY COMPONENTS OF SENSORY TRANSDUCTION SYSTEM"/>
    <property type="match status" value="1"/>
</dbReference>
<dbReference type="EMBL" id="JBEQCT010000001">
    <property type="protein sequence ID" value="MFM2484302.1"/>
    <property type="molecule type" value="Genomic_DNA"/>
</dbReference>
<dbReference type="EC" id="2.7.7.65" evidence="1"/>
<reference evidence="5 6" key="1">
    <citation type="journal article" date="2013" name="Int. J. Syst. Evol. Microbiol.">
        <title>Celerinatantimonas yamalensis sp. nov., a cold-adapted diazotrophic bacterium from a cold permafrost brine.</title>
        <authorList>
            <person name="Shcherbakova V."/>
            <person name="Chuvilskaya N."/>
            <person name="Rivkina E."/>
            <person name="Demidov N."/>
            <person name="Uchaeva V."/>
            <person name="Suetin S."/>
            <person name="Suzina N."/>
            <person name="Gilichinsky D."/>
        </authorList>
    </citation>
    <scope>NUCLEOTIDE SEQUENCE [LARGE SCALE GENOMIC DNA]</scope>
    <source>
        <strain evidence="5 6">C7</strain>
    </source>
</reference>
<accession>A0ABW9G4A5</accession>
<keyword evidence="3" id="KW-0812">Transmembrane</keyword>
<dbReference type="InterPro" id="IPR029787">
    <property type="entry name" value="Nucleotide_cyclase"/>
</dbReference>
<keyword evidence="5" id="KW-0548">Nucleotidyltransferase</keyword>
<keyword evidence="5" id="KW-0808">Transferase</keyword>
<evidence type="ECO:0000256" key="2">
    <source>
        <dbReference type="ARBA" id="ARBA00034247"/>
    </source>
</evidence>
<dbReference type="SUPFAM" id="SSF55073">
    <property type="entry name" value="Nucleotide cyclase"/>
    <property type="match status" value="1"/>
</dbReference>
<feature type="transmembrane region" description="Helical" evidence="3">
    <location>
        <begin position="161"/>
        <end position="183"/>
    </location>
</feature>
<feature type="transmembrane region" description="Helical" evidence="3">
    <location>
        <begin position="32"/>
        <end position="51"/>
    </location>
</feature>
<dbReference type="Pfam" id="PF00990">
    <property type="entry name" value="GGDEF"/>
    <property type="match status" value="1"/>
</dbReference>
<feature type="transmembrane region" description="Helical" evidence="3">
    <location>
        <begin position="137"/>
        <end position="155"/>
    </location>
</feature>
<protein>
    <recommendedName>
        <fullName evidence="1">diguanylate cyclase</fullName>
        <ecNumber evidence="1">2.7.7.65</ecNumber>
    </recommendedName>
</protein>
<name>A0ABW9G4A5_9GAMM</name>
<dbReference type="Proteomes" id="UP001629953">
    <property type="component" value="Unassembled WGS sequence"/>
</dbReference>
<evidence type="ECO:0000256" key="1">
    <source>
        <dbReference type="ARBA" id="ARBA00012528"/>
    </source>
</evidence>
<feature type="transmembrane region" description="Helical" evidence="3">
    <location>
        <begin position="111"/>
        <end position="130"/>
    </location>
</feature>
<dbReference type="InterPro" id="IPR000160">
    <property type="entry name" value="GGDEF_dom"/>
</dbReference>
<dbReference type="InterPro" id="IPR050469">
    <property type="entry name" value="Diguanylate_Cyclase"/>
</dbReference>
<gene>
    <name evidence="5" type="ORF">ABUE30_04340</name>
</gene>
<comment type="caution">
    <text evidence="5">The sequence shown here is derived from an EMBL/GenBank/DDBJ whole genome shotgun (WGS) entry which is preliminary data.</text>
</comment>
<sequence length="367" mass="41640">MLPLSSMIQSKPHQWSAYQFWSIQTTLLQLRYSAFLTALLYVAYAVIEYHLHLPMAGVRLTLHGLIVPFMLLFIGVCSFYPRMYRIIRCLLVIAPVIAVFCNLWVNMGTAYFIFFAPELYLSIIWTLTISGLTYRPACLSAFASMLIVVCAMVVQPIPQQFFLLHILWLISAFMFGLVNATVIETIRKTTYLQQCNLEKSAHTDGLTGLWNRKKIDQLFVDELAKTNFLMKPITLIMIDIDHFKYVNDQYGHSCGDAVLQSFAAVLQQNIRQGDHIARIGGEEFVIVLPNTTLSQAYGVAQSLRKNVAQFKFGDQFHCTSSFGVAEYRLGESITDLMKRADQALYQAKDNGRDRVEVAADKANVLLM</sequence>
<dbReference type="PANTHER" id="PTHR45138:SF9">
    <property type="entry name" value="DIGUANYLATE CYCLASE DGCM-RELATED"/>
    <property type="match status" value="1"/>
</dbReference>